<dbReference type="Pfam" id="PF00582">
    <property type="entry name" value="Usp"/>
    <property type="match status" value="1"/>
</dbReference>
<evidence type="ECO:0000256" key="4">
    <source>
        <dbReference type="ARBA" id="ARBA00022840"/>
    </source>
</evidence>
<dbReference type="CDD" id="cd00293">
    <property type="entry name" value="USP-like"/>
    <property type="match status" value="1"/>
</dbReference>
<dbReference type="InterPro" id="IPR046958">
    <property type="entry name" value="RBK1/2/STUNTED"/>
</dbReference>
<dbReference type="FunFam" id="3.40.50.620:FF:000177">
    <property type="entry name" value="probable receptor-like serine/threonine-protein kinase At5g57670"/>
    <property type="match status" value="1"/>
</dbReference>
<dbReference type="SMART" id="SM00220">
    <property type="entry name" value="S_TKc"/>
    <property type="match status" value="1"/>
</dbReference>
<reference evidence="7 8" key="1">
    <citation type="submission" date="2018-06" db="EMBL/GenBank/DDBJ databases">
        <title>The Genome of Cuscuta australis (Dodder) Provides Insight into the Evolution of Plant Parasitism.</title>
        <authorList>
            <person name="Liu H."/>
        </authorList>
    </citation>
    <scope>NUCLEOTIDE SEQUENCE [LARGE SCALE GENOMIC DNA]</scope>
    <source>
        <strain evidence="8">cv. Yunnan</strain>
        <tissue evidence="7">Vines</tissue>
    </source>
</reference>
<evidence type="ECO:0000259" key="6">
    <source>
        <dbReference type="PROSITE" id="PS50011"/>
    </source>
</evidence>
<accession>A0A328E917</accession>
<evidence type="ECO:0000256" key="5">
    <source>
        <dbReference type="PROSITE-ProRule" id="PRU10141"/>
    </source>
</evidence>
<dbReference type="PROSITE" id="PS00108">
    <property type="entry name" value="PROTEIN_KINASE_ST"/>
    <property type="match status" value="1"/>
</dbReference>
<dbReference type="Gene3D" id="1.10.510.10">
    <property type="entry name" value="Transferase(Phosphotransferase) domain 1"/>
    <property type="match status" value="1"/>
</dbReference>
<name>A0A328E917_9ASTE</name>
<keyword evidence="2 5" id="KW-0547">Nucleotide-binding</keyword>
<evidence type="ECO:0000256" key="3">
    <source>
        <dbReference type="ARBA" id="ARBA00022777"/>
    </source>
</evidence>
<dbReference type="PROSITE" id="PS00107">
    <property type="entry name" value="PROTEIN_KINASE_ATP"/>
    <property type="match status" value="1"/>
</dbReference>
<dbReference type="FunFam" id="1.10.510.10:FF:000095">
    <property type="entry name" value="protein STRUBBELIG-RECEPTOR FAMILY 8"/>
    <property type="match status" value="1"/>
</dbReference>
<dbReference type="PANTHER" id="PTHR47987">
    <property type="entry name" value="OS08G0249100 PROTEIN"/>
    <property type="match status" value="1"/>
</dbReference>
<evidence type="ECO:0000313" key="7">
    <source>
        <dbReference type="EMBL" id="RAL53836.1"/>
    </source>
</evidence>
<dbReference type="InterPro" id="IPR011009">
    <property type="entry name" value="Kinase-like_dom_sf"/>
</dbReference>
<dbReference type="InterPro" id="IPR017441">
    <property type="entry name" value="Protein_kinase_ATP_BS"/>
</dbReference>
<dbReference type="FunFam" id="3.30.200.20:FF:000268">
    <property type="entry name" value="probable receptor-like serine/threonine-protein kinase At5g57670"/>
    <property type="match status" value="1"/>
</dbReference>
<organism evidence="7 8">
    <name type="scientific">Cuscuta australis</name>
    <dbReference type="NCBI Taxonomy" id="267555"/>
    <lineage>
        <taxon>Eukaryota</taxon>
        <taxon>Viridiplantae</taxon>
        <taxon>Streptophyta</taxon>
        <taxon>Embryophyta</taxon>
        <taxon>Tracheophyta</taxon>
        <taxon>Spermatophyta</taxon>
        <taxon>Magnoliopsida</taxon>
        <taxon>eudicotyledons</taxon>
        <taxon>Gunneridae</taxon>
        <taxon>Pentapetalae</taxon>
        <taxon>asterids</taxon>
        <taxon>lamiids</taxon>
        <taxon>Solanales</taxon>
        <taxon>Convolvulaceae</taxon>
        <taxon>Cuscuteae</taxon>
        <taxon>Cuscuta</taxon>
        <taxon>Cuscuta subgen. Grammica</taxon>
        <taxon>Cuscuta sect. Cleistogrammica</taxon>
    </lineage>
</organism>
<dbReference type="SUPFAM" id="SSF52402">
    <property type="entry name" value="Adenine nucleotide alpha hydrolases-like"/>
    <property type="match status" value="1"/>
</dbReference>
<keyword evidence="4 5" id="KW-0067">ATP-binding</keyword>
<dbReference type="InterPro" id="IPR014729">
    <property type="entry name" value="Rossmann-like_a/b/a_fold"/>
</dbReference>
<dbReference type="InterPro" id="IPR008271">
    <property type="entry name" value="Ser/Thr_kinase_AS"/>
</dbReference>
<feature type="domain" description="Protein kinase" evidence="6">
    <location>
        <begin position="301"/>
        <end position="589"/>
    </location>
</feature>
<dbReference type="Pfam" id="PF00069">
    <property type="entry name" value="Pkinase"/>
    <property type="match status" value="1"/>
</dbReference>
<feature type="binding site" evidence="5">
    <location>
        <position position="330"/>
    </location>
    <ligand>
        <name>ATP</name>
        <dbReference type="ChEBI" id="CHEBI:30616"/>
    </ligand>
</feature>
<dbReference type="PROSITE" id="PS50011">
    <property type="entry name" value="PROTEIN_KINASE_DOM"/>
    <property type="match status" value="1"/>
</dbReference>
<dbReference type="GO" id="GO:0005524">
    <property type="term" value="F:ATP binding"/>
    <property type="evidence" value="ECO:0007669"/>
    <property type="project" value="UniProtKB-UniRule"/>
</dbReference>
<sequence>MTLAGPCSADVKTRGGAGGGGALTVVGVKMDSRSKELLTWALVKVAQPGDRVIALHVLNPNTEDESELLSMVKTFDSVLASFEGFCSLKQVDLKLKVCRGSPNRVILAREAKNCRATNLVVGTSYTHHTILSSVAVAKYCSRNVGKGISVIAVDDGKIIFQRAARASFCQTCHYDVPEARSNSLALVTIKSMDMPVPKRGWSLLRRVHLQNHNHSRKSSAKRPSFMQRVINPQNGQSFAAIYPDHKQSKCEDKRNNGAIVPTSNENNCPSICKELEGLSKKYSSVYRLFSYRELLTATANFAPENLIGKGGSSIVYKGRLLPHGNQVAVKSLKQSETMVTQFCSEIEILATLHHKNIISLLGFCFEQSNLLLVYNLLSRGSLEDNLHAIRRLPGTQDGGNAFDWQARYKVALGIAEALDHLHTLPSKPVIHRDVKSSNILLSDDFEPQLSDFGLTTPLSSSSSSCRLDGIDVAGTFGYLAPEYFTHGKVSEKMDVYSFGVVLLELLSGRKPIDNRNTKGHTSLVLWAEEILRDGKPTSLLDVTLIETYDHDQFERITLAAQLCINREPLFRPAMNHVSELLNRSTHLFPLDNCTNLTVFFKQVVRLLRGEPDAMNLARQRGNGLEESGGDKHGKNNIQSLINLALLNLADDNIQNISVESYLQGRLSCCSSSFG</sequence>
<dbReference type="InterPro" id="IPR006016">
    <property type="entry name" value="UspA"/>
</dbReference>
<dbReference type="Gene3D" id="3.30.200.20">
    <property type="entry name" value="Phosphorylase Kinase, domain 1"/>
    <property type="match status" value="1"/>
</dbReference>
<evidence type="ECO:0000256" key="1">
    <source>
        <dbReference type="ARBA" id="ARBA00022679"/>
    </source>
</evidence>
<evidence type="ECO:0000256" key="2">
    <source>
        <dbReference type="ARBA" id="ARBA00022741"/>
    </source>
</evidence>
<dbReference type="PANTHER" id="PTHR47987:SF5">
    <property type="entry name" value="PROTEIN KINASE DOMAIN-CONTAINING PROTEIN"/>
    <property type="match status" value="1"/>
</dbReference>
<dbReference type="SUPFAM" id="SSF56112">
    <property type="entry name" value="Protein kinase-like (PK-like)"/>
    <property type="match status" value="1"/>
</dbReference>
<dbReference type="EMBL" id="NQVE01000015">
    <property type="protein sequence ID" value="RAL53836.1"/>
    <property type="molecule type" value="Genomic_DNA"/>
</dbReference>
<keyword evidence="3" id="KW-0418">Kinase</keyword>
<keyword evidence="8" id="KW-1185">Reference proteome</keyword>
<dbReference type="Gene3D" id="3.40.50.620">
    <property type="entry name" value="HUPs"/>
    <property type="match status" value="1"/>
</dbReference>
<gene>
    <name evidence="7" type="ORF">DM860_004307</name>
</gene>
<proteinExistence type="predicted"/>
<dbReference type="Proteomes" id="UP000249390">
    <property type="component" value="Unassembled WGS sequence"/>
</dbReference>
<evidence type="ECO:0000313" key="8">
    <source>
        <dbReference type="Proteomes" id="UP000249390"/>
    </source>
</evidence>
<dbReference type="GO" id="GO:0004672">
    <property type="term" value="F:protein kinase activity"/>
    <property type="evidence" value="ECO:0007669"/>
    <property type="project" value="InterPro"/>
</dbReference>
<protein>
    <recommendedName>
        <fullName evidence="6">Protein kinase domain-containing protein</fullName>
    </recommendedName>
</protein>
<dbReference type="AlphaFoldDB" id="A0A328E917"/>
<keyword evidence="1" id="KW-0808">Transferase</keyword>
<dbReference type="InterPro" id="IPR000719">
    <property type="entry name" value="Prot_kinase_dom"/>
</dbReference>
<comment type="caution">
    <text evidence="7">The sequence shown here is derived from an EMBL/GenBank/DDBJ whole genome shotgun (WGS) entry which is preliminary data.</text>
</comment>